<dbReference type="OMA" id="HYKITNQ"/>
<keyword evidence="10" id="KW-1185">Reference proteome</keyword>
<dbReference type="Pfam" id="PF00447">
    <property type="entry name" value="HSF_DNA-bind"/>
    <property type="match status" value="1"/>
</dbReference>
<reference evidence="9" key="2">
    <citation type="submission" date="2015-03" db="UniProtKB">
        <authorList>
            <consortium name="EnsemblPlants"/>
        </authorList>
    </citation>
    <scope>IDENTIFICATION</scope>
</reference>
<evidence type="ECO:0000313" key="10">
    <source>
        <dbReference type="Proteomes" id="UP000032141"/>
    </source>
</evidence>
<dbReference type="Gene3D" id="1.10.10.10">
    <property type="entry name" value="Winged helix-like DNA-binding domain superfamily/Winged helix DNA-binding domain"/>
    <property type="match status" value="1"/>
</dbReference>
<evidence type="ECO:0000256" key="3">
    <source>
        <dbReference type="ARBA" id="ARBA00023016"/>
    </source>
</evidence>
<dbReference type="STRING" id="109376.A0A0D3A206"/>
<evidence type="ECO:0000313" key="9">
    <source>
        <dbReference type="EnsemblPlants" id="Bo1g007320.1"/>
    </source>
</evidence>
<evidence type="ECO:0000256" key="2">
    <source>
        <dbReference type="ARBA" id="ARBA00005546"/>
    </source>
</evidence>
<dbReference type="InterPro" id="IPR013926">
    <property type="entry name" value="CGI121/TPRKB"/>
</dbReference>
<sequence length="180" mass="20692">MGMSSFYSDIYEVVDDPSLDSIISWSKSNKSFVIWDPKELVEKILPRLLHYKLSHFITEIEIYVKLRGLRHEQYFVRGKPELLTKMRYQAVSNMVKKGREEQEKKISVGDQMMSGRYAPISTQMEEVAKLINGKEIDLGELKTQANQAHILKHYKITNQELGISSLGDAIVCRISARNAL</sequence>
<keyword evidence="3" id="KW-0346">Stress response</keyword>
<feature type="domain" description="HSF-type DNA-binding" evidence="8">
    <location>
        <begin position="2"/>
        <end position="89"/>
    </location>
</feature>
<dbReference type="InterPro" id="IPR000232">
    <property type="entry name" value="HSF_DNA-bd"/>
</dbReference>
<reference evidence="9 10" key="1">
    <citation type="journal article" date="2014" name="Genome Biol.">
        <title>Transcriptome and methylome profiling reveals relics of genome dominance in the mesopolyploid Brassica oleracea.</title>
        <authorList>
            <person name="Parkin I.A."/>
            <person name="Koh C."/>
            <person name="Tang H."/>
            <person name="Robinson S.J."/>
            <person name="Kagale S."/>
            <person name="Clarke W.E."/>
            <person name="Town C.D."/>
            <person name="Nixon J."/>
            <person name="Krishnakumar V."/>
            <person name="Bidwell S.L."/>
            <person name="Denoeud F."/>
            <person name="Belcram H."/>
            <person name="Links M.G."/>
            <person name="Just J."/>
            <person name="Clarke C."/>
            <person name="Bender T."/>
            <person name="Huebert T."/>
            <person name="Mason A.S."/>
            <person name="Pires J.C."/>
            <person name="Barker G."/>
            <person name="Moore J."/>
            <person name="Walley P.G."/>
            <person name="Manoli S."/>
            <person name="Batley J."/>
            <person name="Edwards D."/>
            <person name="Nelson M.N."/>
            <person name="Wang X."/>
            <person name="Paterson A.H."/>
            <person name="King G."/>
            <person name="Bancroft I."/>
            <person name="Chalhoub B."/>
            <person name="Sharpe A.G."/>
        </authorList>
    </citation>
    <scope>NUCLEOTIDE SEQUENCE</scope>
    <source>
        <strain evidence="9 10">cv. TO1000</strain>
    </source>
</reference>
<dbReference type="PANTHER" id="PTHR10015:SF443">
    <property type="entry name" value="GENOME ASSEMBLY, CHROMOSOME: A10"/>
    <property type="match status" value="1"/>
</dbReference>
<evidence type="ECO:0000256" key="4">
    <source>
        <dbReference type="ARBA" id="ARBA00023125"/>
    </source>
</evidence>
<proteinExistence type="inferred from homology"/>
<comment type="similarity">
    <text evidence="2 7">Belongs to the CGI121/TPRKB family.</text>
</comment>
<comment type="similarity">
    <text evidence="6">Belongs to the HSF family.</text>
</comment>
<dbReference type="GO" id="GO:0034605">
    <property type="term" value="P:cellular response to heat"/>
    <property type="evidence" value="ECO:0007669"/>
    <property type="project" value="TreeGrafter"/>
</dbReference>
<dbReference type="PANTHER" id="PTHR10015">
    <property type="entry name" value="HEAT SHOCK TRANSCRIPTION FACTOR"/>
    <property type="match status" value="1"/>
</dbReference>
<dbReference type="AlphaFoldDB" id="A0A0D3A206"/>
<dbReference type="EnsemblPlants" id="Bo1g007320.1">
    <property type="protein sequence ID" value="Bo1g007320.1"/>
    <property type="gene ID" value="Bo1g007320"/>
</dbReference>
<dbReference type="GO" id="GO:0005634">
    <property type="term" value="C:nucleus"/>
    <property type="evidence" value="ECO:0007669"/>
    <property type="project" value="UniProtKB-SubCell"/>
</dbReference>
<evidence type="ECO:0000256" key="6">
    <source>
        <dbReference type="RuleBase" id="RU004020"/>
    </source>
</evidence>
<organism evidence="9 10">
    <name type="scientific">Brassica oleracea var. oleracea</name>
    <dbReference type="NCBI Taxonomy" id="109376"/>
    <lineage>
        <taxon>Eukaryota</taxon>
        <taxon>Viridiplantae</taxon>
        <taxon>Streptophyta</taxon>
        <taxon>Embryophyta</taxon>
        <taxon>Tracheophyta</taxon>
        <taxon>Spermatophyta</taxon>
        <taxon>Magnoliopsida</taxon>
        <taxon>eudicotyledons</taxon>
        <taxon>Gunneridae</taxon>
        <taxon>Pentapetalae</taxon>
        <taxon>rosids</taxon>
        <taxon>malvids</taxon>
        <taxon>Brassicales</taxon>
        <taxon>Brassicaceae</taxon>
        <taxon>Brassiceae</taxon>
        <taxon>Brassica</taxon>
    </lineage>
</organism>
<dbReference type="Proteomes" id="UP000032141">
    <property type="component" value="Chromosome C1"/>
</dbReference>
<keyword evidence="5 7" id="KW-0539">Nucleus</keyword>
<accession>A0A0D3A206</accession>
<dbReference type="SUPFAM" id="SSF46785">
    <property type="entry name" value="Winged helix' DNA-binding domain"/>
    <property type="match status" value="1"/>
</dbReference>
<dbReference type="InterPro" id="IPR036504">
    <property type="entry name" value="CGI121/TPRKB_sf"/>
</dbReference>
<evidence type="ECO:0000256" key="7">
    <source>
        <dbReference type="RuleBase" id="RU004398"/>
    </source>
</evidence>
<dbReference type="GO" id="GO:0006357">
    <property type="term" value="P:regulation of transcription by RNA polymerase II"/>
    <property type="evidence" value="ECO:0007669"/>
    <property type="project" value="TreeGrafter"/>
</dbReference>
<keyword evidence="4" id="KW-0238">DNA-binding</keyword>
<dbReference type="GO" id="GO:0003700">
    <property type="term" value="F:DNA-binding transcription factor activity"/>
    <property type="evidence" value="ECO:0007669"/>
    <property type="project" value="InterPro"/>
</dbReference>
<dbReference type="InterPro" id="IPR036388">
    <property type="entry name" value="WH-like_DNA-bd_sf"/>
</dbReference>
<evidence type="ECO:0000256" key="1">
    <source>
        <dbReference type="ARBA" id="ARBA00004123"/>
    </source>
</evidence>
<evidence type="ECO:0000256" key="5">
    <source>
        <dbReference type="ARBA" id="ARBA00023242"/>
    </source>
</evidence>
<dbReference type="HOGENOM" id="CLU_128425_0_0_1"/>
<evidence type="ECO:0000259" key="8">
    <source>
        <dbReference type="SMART" id="SM00415"/>
    </source>
</evidence>
<comment type="subcellular location">
    <subcellularLocation>
        <location evidence="1">Nucleus</location>
    </subcellularLocation>
</comment>
<dbReference type="Pfam" id="PF08617">
    <property type="entry name" value="CGI-121"/>
    <property type="match status" value="1"/>
</dbReference>
<dbReference type="Gramene" id="Bo1g007320.1">
    <property type="protein sequence ID" value="Bo1g007320.1"/>
    <property type="gene ID" value="Bo1g007320"/>
</dbReference>
<dbReference type="SMART" id="SM00415">
    <property type="entry name" value="HSF"/>
    <property type="match status" value="1"/>
</dbReference>
<protein>
    <recommendedName>
        <fullName evidence="8">HSF-type DNA-binding domain-containing protein</fullName>
    </recommendedName>
</protein>
<dbReference type="GO" id="GO:0000978">
    <property type="term" value="F:RNA polymerase II cis-regulatory region sequence-specific DNA binding"/>
    <property type="evidence" value="ECO:0007669"/>
    <property type="project" value="TreeGrafter"/>
</dbReference>
<dbReference type="InterPro" id="IPR036390">
    <property type="entry name" value="WH_DNA-bd_sf"/>
</dbReference>
<name>A0A0D3A206_BRAOL</name>
<dbReference type="eggNOG" id="KOG0627">
    <property type="taxonomic scope" value="Eukaryota"/>
</dbReference>
<dbReference type="Gene3D" id="3.30.2380.10">
    <property type="entry name" value="CGI121/TPRKB"/>
    <property type="match status" value="1"/>
</dbReference>